<gene>
    <name evidence="1" type="ordered locus">PXO_01427</name>
</gene>
<evidence type="ECO:0000313" key="1">
    <source>
        <dbReference type="EMBL" id="ACD59954.1"/>
    </source>
</evidence>
<name>A0A0K0GLY6_XANOP</name>
<protein>
    <submittedName>
        <fullName evidence="1">Uncharacterized protein</fullName>
    </submittedName>
</protein>
<accession>A0A0K0GLY6</accession>
<organism evidence="1 2">
    <name type="scientific">Xanthomonas oryzae pv. oryzae (strain PXO99A)</name>
    <dbReference type="NCBI Taxonomy" id="360094"/>
    <lineage>
        <taxon>Bacteria</taxon>
        <taxon>Pseudomonadati</taxon>
        <taxon>Pseudomonadota</taxon>
        <taxon>Gammaproteobacteria</taxon>
        <taxon>Lysobacterales</taxon>
        <taxon>Lysobacteraceae</taxon>
        <taxon>Xanthomonas</taxon>
    </lineage>
</organism>
<dbReference type="EMBL" id="CP000967">
    <property type="protein sequence ID" value="ACD59954.1"/>
    <property type="molecule type" value="Genomic_DNA"/>
</dbReference>
<dbReference type="HOGENOM" id="CLU_3298675_0_0_6"/>
<reference evidence="1 2" key="1">
    <citation type="journal article" date="2008" name="BMC Genomics">
        <title>Genome sequence and rapid evolution of the rice pathogen Xanthomonas oryzae pv. oryzae PXO99A.</title>
        <authorList>
            <person name="Salzberg S.L."/>
            <person name="Sommer D.D."/>
            <person name="Schatz M.C."/>
            <person name="Phillippy A.M."/>
            <person name="Rabinowicz P.D."/>
            <person name="Tsuge S."/>
            <person name="Furutani A."/>
            <person name="Ochiai H."/>
            <person name="Delcher A.L."/>
            <person name="Kelley D."/>
            <person name="Madupu R."/>
            <person name="Puiu D."/>
            <person name="Radune D."/>
            <person name="Shumway M."/>
            <person name="Trapnell C."/>
            <person name="Aparna G."/>
            <person name="Jha G."/>
            <person name="Pandey A."/>
            <person name="Patil P.B."/>
            <person name="Ishihara H."/>
            <person name="Meyer D.F."/>
            <person name="Szurek B."/>
            <person name="Verdier V."/>
            <person name="Koebnik R."/>
            <person name="Dow J.M."/>
            <person name="Ryan R.P."/>
            <person name="Hirata H."/>
            <person name="Tsuyumu S."/>
            <person name="Won Lee S."/>
            <person name="Seo Y.S."/>
            <person name="Sriariyanum M."/>
            <person name="Ronald P.C."/>
            <person name="Sonti R.V."/>
            <person name="Van Sluys M.A."/>
            <person name="Leach J.E."/>
            <person name="White F.F."/>
            <person name="Bogdanove A.J."/>
        </authorList>
    </citation>
    <scope>NUCLEOTIDE SEQUENCE [LARGE SCALE GENOMIC DNA]</scope>
    <source>
        <strain evidence="1 2">PXO99A</strain>
    </source>
</reference>
<evidence type="ECO:0000313" key="2">
    <source>
        <dbReference type="Proteomes" id="UP000001740"/>
    </source>
</evidence>
<dbReference type="Proteomes" id="UP000001740">
    <property type="component" value="Chromosome"/>
</dbReference>
<sequence length="40" mass="4425">MRRDVAACNAAAAGGIAWRLTLDFKTSFIRRIDARTDRGT</sequence>
<dbReference type="KEGG" id="xop:PXO_01427"/>
<dbReference type="AlphaFoldDB" id="A0A0K0GLY6"/>
<proteinExistence type="predicted"/>